<dbReference type="Proteomes" id="UP000538666">
    <property type="component" value="Unassembled WGS sequence"/>
</dbReference>
<keyword evidence="3" id="KW-1185">Reference proteome</keyword>
<sequence>MIDELLEAIANIPDEAVNARARPTLERLKASTTLATDLQRGLKVPNSNKSSFVQIKTVMANSDGITNETIIGMIARNPNDWNIDAKHRVFAMVLSDVSAEKTEPAAEGSQISESKDAAQS</sequence>
<evidence type="ECO:0000313" key="3">
    <source>
        <dbReference type="Proteomes" id="UP000538666"/>
    </source>
</evidence>
<reference evidence="2 3" key="1">
    <citation type="submission" date="2020-08" db="EMBL/GenBank/DDBJ databases">
        <title>Genomic Encyclopedia of Type Strains, Phase IV (KMG-IV): sequencing the most valuable type-strain genomes for metagenomic binning, comparative biology and taxonomic classification.</title>
        <authorList>
            <person name="Goeker M."/>
        </authorList>
    </citation>
    <scope>NUCLEOTIDE SEQUENCE [LARGE SCALE GENOMIC DNA]</scope>
    <source>
        <strain evidence="2 3">DSM 103733</strain>
    </source>
</reference>
<feature type="region of interest" description="Disordered" evidence="1">
    <location>
        <begin position="101"/>
        <end position="120"/>
    </location>
</feature>
<proteinExistence type="predicted"/>
<dbReference type="RefSeq" id="WP_184084584.1">
    <property type="nucleotide sequence ID" value="NZ_JACHEK010000002.1"/>
</dbReference>
<gene>
    <name evidence="2" type="ORF">HNQ77_000981</name>
</gene>
<evidence type="ECO:0000256" key="1">
    <source>
        <dbReference type="SAM" id="MobiDB-lite"/>
    </source>
</evidence>
<evidence type="ECO:0000313" key="2">
    <source>
        <dbReference type="EMBL" id="MBB6143037.1"/>
    </source>
</evidence>
<name>A0A841JR73_9BACT</name>
<organism evidence="2 3">
    <name type="scientific">Silvibacterium bohemicum</name>
    <dbReference type="NCBI Taxonomy" id="1577686"/>
    <lineage>
        <taxon>Bacteria</taxon>
        <taxon>Pseudomonadati</taxon>
        <taxon>Acidobacteriota</taxon>
        <taxon>Terriglobia</taxon>
        <taxon>Terriglobales</taxon>
        <taxon>Acidobacteriaceae</taxon>
        <taxon>Silvibacterium</taxon>
    </lineage>
</organism>
<protein>
    <submittedName>
        <fullName evidence="2">Uncharacterized protein</fullName>
    </submittedName>
</protein>
<dbReference type="AlphaFoldDB" id="A0A841JR73"/>
<comment type="caution">
    <text evidence="2">The sequence shown here is derived from an EMBL/GenBank/DDBJ whole genome shotgun (WGS) entry which is preliminary data.</text>
</comment>
<accession>A0A841JR73</accession>
<dbReference type="EMBL" id="JACHEK010000002">
    <property type="protein sequence ID" value="MBB6143037.1"/>
    <property type="molecule type" value="Genomic_DNA"/>
</dbReference>